<proteinExistence type="predicted"/>
<dbReference type="EMBL" id="CP093343">
    <property type="protein sequence ID" value="WOG85190.1"/>
    <property type="molecule type" value="Genomic_DNA"/>
</dbReference>
<reference evidence="1" key="1">
    <citation type="journal article" date="2016" name="Nat. Genet.">
        <title>A high-quality carrot genome assembly provides new insights into carotenoid accumulation and asterid genome evolution.</title>
        <authorList>
            <person name="Iorizzo M."/>
            <person name="Ellison S."/>
            <person name="Senalik D."/>
            <person name="Zeng P."/>
            <person name="Satapoomin P."/>
            <person name="Huang J."/>
            <person name="Bowman M."/>
            <person name="Iovene M."/>
            <person name="Sanseverino W."/>
            <person name="Cavagnaro P."/>
            <person name="Yildiz M."/>
            <person name="Macko-Podgorni A."/>
            <person name="Moranska E."/>
            <person name="Grzebelus E."/>
            <person name="Grzebelus D."/>
            <person name="Ashrafi H."/>
            <person name="Zheng Z."/>
            <person name="Cheng S."/>
            <person name="Spooner D."/>
            <person name="Van Deynze A."/>
            <person name="Simon P."/>
        </authorList>
    </citation>
    <scope>NUCLEOTIDE SEQUENCE</scope>
    <source>
        <tissue evidence="1">Leaf</tissue>
    </source>
</reference>
<accession>A0A166ISM1</accession>
<evidence type="ECO:0000313" key="1">
    <source>
        <dbReference type="EMBL" id="WOG85190.1"/>
    </source>
</evidence>
<gene>
    <name evidence="1" type="ORF">DCAR_0104378</name>
</gene>
<protein>
    <submittedName>
        <fullName evidence="1">Uncharacterized protein</fullName>
    </submittedName>
</protein>
<dbReference type="Gramene" id="KZN11444">
    <property type="protein sequence ID" value="KZN11444"/>
    <property type="gene ID" value="DCAR_004100"/>
</dbReference>
<keyword evidence="2" id="KW-1185">Reference proteome</keyword>
<evidence type="ECO:0000313" key="2">
    <source>
        <dbReference type="Proteomes" id="UP000077755"/>
    </source>
</evidence>
<dbReference type="AlphaFoldDB" id="A0A166ISM1"/>
<dbReference type="Proteomes" id="UP000077755">
    <property type="component" value="Chromosome 1"/>
</dbReference>
<sequence length="332" mass="37452">MPLHTSWHSKDLFLVSFSASVSTTGAGSSCKDTFWLVEELQIEDRDDTVPVCMQPKNMFTQLVRDNSHSEVEFVLPEHVRVQLSMLSSSHSRTSSSVVLPALEDGREGHTFPTPLESENIASSLVSDSGKRNQSTLPTTTVHGNETTPEVYPPQKRRYAGEVKASSNLFAGDQEMPPAEIRPSAQDMRRLADRCYETLEGLGDDHDSFRTEVDKLIAQQQELEISAKKREDWNDWDINAHYNDQVHFLSDLTQKLTSVEDQLSTAKTKANSIRLKREELTVALHKLKDQCKEAHSVAEAELAKLNAQRKRRLEWHIGRSMTNTILPVESLRG</sequence>
<organism evidence="1 2">
    <name type="scientific">Daucus carota subsp. sativus</name>
    <name type="common">Carrot</name>
    <dbReference type="NCBI Taxonomy" id="79200"/>
    <lineage>
        <taxon>Eukaryota</taxon>
        <taxon>Viridiplantae</taxon>
        <taxon>Streptophyta</taxon>
        <taxon>Embryophyta</taxon>
        <taxon>Tracheophyta</taxon>
        <taxon>Spermatophyta</taxon>
        <taxon>Magnoliopsida</taxon>
        <taxon>eudicotyledons</taxon>
        <taxon>Gunneridae</taxon>
        <taxon>Pentapetalae</taxon>
        <taxon>asterids</taxon>
        <taxon>campanulids</taxon>
        <taxon>Apiales</taxon>
        <taxon>Apiaceae</taxon>
        <taxon>Apioideae</taxon>
        <taxon>Scandiceae</taxon>
        <taxon>Daucinae</taxon>
        <taxon>Daucus</taxon>
        <taxon>Daucus sect. Daucus</taxon>
    </lineage>
</organism>
<name>A0A166ISM1_DAUCS</name>
<reference evidence="1" key="2">
    <citation type="submission" date="2022-03" db="EMBL/GenBank/DDBJ databases">
        <title>Draft title - Genomic analysis of global carrot germplasm unveils the trajectory of domestication and the origin of high carotenoid orange carrot.</title>
        <authorList>
            <person name="Iorizzo M."/>
            <person name="Ellison S."/>
            <person name="Senalik D."/>
            <person name="Macko-Podgorni A."/>
            <person name="Grzebelus D."/>
            <person name="Bostan H."/>
            <person name="Rolling W."/>
            <person name="Curaba J."/>
            <person name="Simon P."/>
        </authorList>
    </citation>
    <scope>NUCLEOTIDE SEQUENCE</scope>
    <source>
        <tissue evidence="1">Leaf</tissue>
    </source>
</reference>